<dbReference type="InterPro" id="IPR027417">
    <property type="entry name" value="P-loop_NTPase"/>
</dbReference>
<dbReference type="Gene3D" id="3.40.50.300">
    <property type="entry name" value="P-loop containing nucleotide triphosphate hydrolases"/>
    <property type="match status" value="1"/>
</dbReference>
<accession>A0A814BRF5</accession>
<dbReference type="GO" id="GO:0005525">
    <property type="term" value="F:GTP binding"/>
    <property type="evidence" value="ECO:0007669"/>
    <property type="project" value="UniProtKB-KW"/>
</dbReference>
<evidence type="ECO:0000313" key="6">
    <source>
        <dbReference type="EMBL" id="CAF0837223.1"/>
    </source>
</evidence>
<dbReference type="Proteomes" id="UP000663832">
    <property type="component" value="Unassembled WGS sequence"/>
</dbReference>
<dbReference type="AlphaFoldDB" id="A0A814BRF5"/>
<dbReference type="Proteomes" id="UP000663891">
    <property type="component" value="Unassembled WGS sequence"/>
</dbReference>
<reference evidence="8" key="1">
    <citation type="submission" date="2021-02" db="EMBL/GenBank/DDBJ databases">
        <authorList>
            <person name="Nowell W R."/>
        </authorList>
    </citation>
    <scope>NUCLEOTIDE SEQUENCE</scope>
</reference>
<dbReference type="EMBL" id="CAJOAY010000683">
    <property type="protein sequence ID" value="CAF3715538.1"/>
    <property type="molecule type" value="Genomic_DNA"/>
</dbReference>
<evidence type="ECO:0000313" key="10">
    <source>
        <dbReference type="Proteomes" id="UP000663832"/>
    </source>
</evidence>
<dbReference type="Proteomes" id="UP000663881">
    <property type="component" value="Unassembled WGS sequence"/>
</dbReference>
<organism evidence="8 10">
    <name type="scientific">Adineta steineri</name>
    <dbReference type="NCBI Taxonomy" id="433720"/>
    <lineage>
        <taxon>Eukaryota</taxon>
        <taxon>Metazoa</taxon>
        <taxon>Spiralia</taxon>
        <taxon>Gnathifera</taxon>
        <taxon>Rotifera</taxon>
        <taxon>Eurotatoria</taxon>
        <taxon>Bdelloidea</taxon>
        <taxon>Adinetida</taxon>
        <taxon>Adinetidae</taxon>
        <taxon>Adineta</taxon>
    </lineage>
</organism>
<dbReference type="PROSITE" id="PS51720">
    <property type="entry name" value="G_AIG1"/>
    <property type="match status" value="1"/>
</dbReference>
<dbReference type="InterPro" id="IPR006703">
    <property type="entry name" value="G_AIG1"/>
</dbReference>
<evidence type="ECO:0000256" key="1">
    <source>
        <dbReference type="ARBA" id="ARBA00008535"/>
    </source>
</evidence>
<dbReference type="Pfam" id="PF04548">
    <property type="entry name" value="AIG1"/>
    <property type="match status" value="1"/>
</dbReference>
<dbReference type="EMBL" id="CAJNOM010000053">
    <property type="protein sequence ID" value="CAF0931002.1"/>
    <property type="molecule type" value="Genomic_DNA"/>
</dbReference>
<dbReference type="SUPFAM" id="SSF52540">
    <property type="entry name" value="P-loop containing nucleoside triphosphate hydrolases"/>
    <property type="match status" value="1"/>
</dbReference>
<dbReference type="OrthoDB" id="8954335at2759"/>
<comment type="similarity">
    <text evidence="1">Belongs to the TRAFAC class TrmE-Era-EngA-EngB-Septin-like GTPase superfamily. AIG1/Toc34/Toc159-like paraseptin GTPase family. IAN subfamily.</text>
</comment>
<dbReference type="PANTHER" id="PTHR10903:SF184">
    <property type="entry name" value="GTP-BINDING PROTEIN A"/>
    <property type="match status" value="1"/>
</dbReference>
<dbReference type="EMBL" id="CAJNOM010000025">
    <property type="protein sequence ID" value="CAF0837223.1"/>
    <property type="molecule type" value="Genomic_DNA"/>
</dbReference>
<evidence type="ECO:0000313" key="9">
    <source>
        <dbReference type="EMBL" id="CAF3715538.1"/>
    </source>
</evidence>
<feature type="domain" description="AIG1-type G" evidence="4">
    <location>
        <begin position="11"/>
        <end position="221"/>
    </location>
</feature>
<evidence type="ECO:0000313" key="7">
    <source>
        <dbReference type="EMBL" id="CAF0865220.1"/>
    </source>
</evidence>
<evidence type="ECO:0000256" key="2">
    <source>
        <dbReference type="ARBA" id="ARBA00022741"/>
    </source>
</evidence>
<evidence type="ECO:0000256" key="3">
    <source>
        <dbReference type="ARBA" id="ARBA00023134"/>
    </source>
</evidence>
<dbReference type="EMBL" id="CAJNON010000024">
    <property type="protein sequence ID" value="CAF0807014.1"/>
    <property type="molecule type" value="Genomic_DNA"/>
</dbReference>
<dbReference type="EMBL" id="CAJNOI010000027">
    <property type="protein sequence ID" value="CAF0865220.1"/>
    <property type="molecule type" value="Genomic_DNA"/>
</dbReference>
<gene>
    <name evidence="7" type="ORF">BJG266_LOCUS8598</name>
    <name evidence="9" type="ORF">OKA104_LOCUS13492</name>
    <name evidence="8" type="ORF">QVE165_LOCUS11099</name>
    <name evidence="6" type="ORF">QVE165_LOCUS6111</name>
    <name evidence="5" type="ORF">VCS650_LOCUS4333</name>
</gene>
<sequence>MTSENSTPPATEEIRLLLIGPPKTGQSSIANILAGSNVFPVGASSSVDSATPTTQSRHFTNKKILVGKHLLIVDAPPLFILKDSTSNEQDMRRLAKCVALVSPGPHAIFLILSCDDAKNERFDMKQIVTTVFGAEALDQSIVVFSFIDRLQRKGISVDDWINKECKQQALLEACGHRYLVIDSSHNDQNKHIEFLNRSLAMLNELWKRERIFKSKMFDDIEQEIQRQEKNRWDLFQKKYANNFHGSEKSFRLLLREHMRDELEREPIIAEADYLVVEKYLQPIIKSLLQEVARYLEEEIAST</sequence>
<comment type="caution">
    <text evidence="8">The sequence shown here is derived from an EMBL/GenBank/DDBJ whole genome shotgun (WGS) entry which is preliminary data.</text>
</comment>
<protein>
    <recommendedName>
        <fullName evidence="4">AIG1-type G domain-containing protein</fullName>
    </recommendedName>
</protein>
<dbReference type="PANTHER" id="PTHR10903">
    <property type="entry name" value="GTPASE, IMAP FAMILY MEMBER-RELATED"/>
    <property type="match status" value="1"/>
</dbReference>
<keyword evidence="2" id="KW-0547">Nucleotide-binding</keyword>
<keyword evidence="10" id="KW-1185">Reference proteome</keyword>
<proteinExistence type="inferred from homology"/>
<name>A0A814BRF5_9BILA</name>
<dbReference type="Proteomes" id="UP000663877">
    <property type="component" value="Unassembled WGS sequence"/>
</dbReference>
<evidence type="ECO:0000259" key="4">
    <source>
        <dbReference type="PROSITE" id="PS51720"/>
    </source>
</evidence>
<dbReference type="InterPro" id="IPR045058">
    <property type="entry name" value="GIMA/IAN/Toc"/>
</dbReference>
<evidence type="ECO:0000313" key="5">
    <source>
        <dbReference type="EMBL" id="CAF0807014.1"/>
    </source>
</evidence>
<evidence type="ECO:0000313" key="8">
    <source>
        <dbReference type="EMBL" id="CAF0931002.1"/>
    </source>
</evidence>
<keyword evidence="3" id="KW-0342">GTP-binding</keyword>